<evidence type="ECO:0000256" key="2">
    <source>
        <dbReference type="SAM" id="MobiDB-lite"/>
    </source>
</evidence>
<accession>A0A4S8QNF4</accession>
<dbReference type="OrthoDB" id="3554703at2759"/>
<feature type="region of interest" description="Disordered" evidence="2">
    <location>
        <begin position="330"/>
        <end position="355"/>
    </location>
</feature>
<comment type="caution">
    <text evidence="3">The sequence shown here is derived from an EMBL/GenBank/DDBJ whole genome shotgun (WGS) entry which is preliminary data.</text>
</comment>
<name>A0A4S8QNF4_9HELO</name>
<feature type="coiled-coil region" evidence="1">
    <location>
        <begin position="768"/>
        <end position="795"/>
    </location>
</feature>
<evidence type="ECO:0000256" key="1">
    <source>
        <dbReference type="SAM" id="Coils"/>
    </source>
</evidence>
<dbReference type="Proteomes" id="UP000308671">
    <property type="component" value="Unassembled WGS sequence"/>
</dbReference>
<proteinExistence type="predicted"/>
<reference evidence="3 4" key="1">
    <citation type="submission" date="2017-12" db="EMBL/GenBank/DDBJ databases">
        <title>Comparative genomics of Botrytis spp.</title>
        <authorList>
            <person name="Valero-Jimenez C.A."/>
            <person name="Tapia P."/>
            <person name="Veloso J."/>
            <person name="Silva-Moreno E."/>
            <person name="Staats M."/>
            <person name="Valdes J.H."/>
            <person name="Van Kan J.A.L."/>
        </authorList>
    </citation>
    <scope>NUCLEOTIDE SEQUENCE [LARGE SCALE GENOMIC DNA]</scope>
    <source>
        <strain evidence="3 4">MUCL435</strain>
    </source>
</reference>
<evidence type="ECO:0000313" key="4">
    <source>
        <dbReference type="Proteomes" id="UP000308671"/>
    </source>
</evidence>
<dbReference type="AlphaFoldDB" id="A0A4S8QNF4"/>
<evidence type="ECO:0000313" key="3">
    <source>
        <dbReference type="EMBL" id="THV46533.1"/>
    </source>
</evidence>
<keyword evidence="4" id="KW-1185">Reference proteome</keyword>
<protein>
    <submittedName>
        <fullName evidence="3">Uncharacterized protein</fullName>
    </submittedName>
</protein>
<feature type="region of interest" description="Disordered" evidence="2">
    <location>
        <begin position="480"/>
        <end position="499"/>
    </location>
</feature>
<gene>
    <name evidence="3" type="ORF">BGAL_0378g00040</name>
</gene>
<dbReference type="EMBL" id="PQXL01000378">
    <property type="protein sequence ID" value="THV46533.1"/>
    <property type="molecule type" value="Genomic_DNA"/>
</dbReference>
<organism evidence="3 4">
    <name type="scientific">Botrytis galanthina</name>
    <dbReference type="NCBI Taxonomy" id="278940"/>
    <lineage>
        <taxon>Eukaryota</taxon>
        <taxon>Fungi</taxon>
        <taxon>Dikarya</taxon>
        <taxon>Ascomycota</taxon>
        <taxon>Pezizomycotina</taxon>
        <taxon>Leotiomycetes</taxon>
        <taxon>Helotiales</taxon>
        <taxon>Sclerotiniaceae</taxon>
        <taxon>Botrytis</taxon>
    </lineage>
</organism>
<sequence length="866" mass="99312">MCFANRSRCKRCSKETIQYVSKCEQYPEVTTETATHAIRGRHRRIRCCKECKRGERRRAAEEAESITMHHQQAKAIIEWQRLERPLPLTDEAIARHRQHLAARAKDILDALMGVDCDLSADELQVISTVLSEDAMFDECIQRQTEIDSGSRTMTESDKGFSFHEVGNTRNFNRAMETITLAAKRNTFGTWTADMPDRYVAEDRVRREIISYIDALGNANPDDDRIDKFISRVMRKFQNDEETFDFDPKARTLTSEIPVWGRVEDRKTFCEWKHENQQSLDSLTGKFDRWYTLINQYRKYLVEVAPAQATLFSVSRNTIAARMFRALAGRPEPAPLTKVPEPEQPELQSQDDDDDEISSLELGDYIDSDSEDDPSNIALSDSDTESIEIEMTPARQQIQQSLAGLAQLVHISNEFIRDLPGLVDTGAAYLNQCIRFLEDQFASDSYPTEAEWEIVRQYTANAMEMLNHLNDERNARASRQAEGVEQVEQPSVWREPTPEPEPFFVDVTPMEVGVIEIEPDNIAYGRRSIFGLPSPAEGDEWLRVEEGSEDGDVWRGEMNLIRVPLISSHCEGPSKISRTIELNYQVLVVNIEIPSYIEQLIARKSRIRVYSIGEATDLEYQRKRFIGASQVSLDHLEIMCRYNYSLAFCGHEFITGKQKCEKYLAWEAESSRRSAAPPACSTPEVDPHDDVVQTFDYACYECKPKLDNRYGIDMVERREEANLIKRDMNKAILAAGGAYTGKQRYEILKRFEQYNQAFEMMFEDAEYDFQGTQNVLDRLQGEAESAKKEVAQWKERVARPWDKAALILLLIIGVRCEHETVDRSVAAIKGTMLRQLSFKSGTYALSVSNRIQISSRRKYARISKVGE</sequence>
<keyword evidence="1" id="KW-0175">Coiled coil</keyword>